<gene>
    <name evidence="1" type="ORF">N0V91_002820</name>
</gene>
<dbReference type="Proteomes" id="UP001140510">
    <property type="component" value="Unassembled WGS sequence"/>
</dbReference>
<comment type="caution">
    <text evidence="1">The sequence shown here is derived from an EMBL/GenBank/DDBJ whole genome shotgun (WGS) entry which is preliminary data.</text>
</comment>
<evidence type="ECO:0000313" key="1">
    <source>
        <dbReference type="EMBL" id="KAJ4409006.1"/>
    </source>
</evidence>
<dbReference type="AlphaFoldDB" id="A0A9W8ZHM7"/>
<reference evidence="1" key="1">
    <citation type="submission" date="2022-10" db="EMBL/GenBank/DDBJ databases">
        <title>Tapping the CABI collections for fungal endophytes: first genome assemblies for Collariella, Neodidymelliopsis, Ascochyta clinopodiicola, Didymella pomorum, Didymosphaeria variabile, Neocosmospora piperis and Neocucurbitaria cava.</title>
        <authorList>
            <person name="Hill R."/>
        </authorList>
    </citation>
    <scope>NUCLEOTIDE SEQUENCE</scope>
    <source>
        <strain evidence="1">IMI 355091</strain>
    </source>
</reference>
<protein>
    <submittedName>
        <fullName evidence="1">Uncharacterized protein</fullName>
    </submittedName>
</protein>
<accession>A0A9W8ZHM7</accession>
<evidence type="ECO:0000313" key="2">
    <source>
        <dbReference type="Proteomes" id="UP001140510"/>
    </source>
</evidence>
<dbReference type="EMBL" id="JAPEVA010000013">
    <property type="protein sequence ID" value="KAJ4409006.1"/>
    <property type="molecule type" value="Genomic_DNA"/>
</dbReference>
<sequence>MVMDTLEWAKDLQLRVPAIQSEASGNSINGRPSEKLRITGNIIQHYLDIDEFGELQLVLHSTLGRDFRLRIVLDHLGPMAKVSQAELTAMADTTILEIEPLGKNDNNPGDLLSASYLLLKNHGDFYTRMGLTDAVRIGGLWDVMNRTLPSGLIPLIGTTVGTINLK</sequence>
<organism evidence="1 2">
    <name type="scientific">Didymella pomorum</name>
    <dbReference type="NCBI Taxonomy" id="749634"/>
    <lineage>
        <taxon>Eukaryota</taxon>
        <taxon>Fungi</taxon>
        <taxon>Dikarya</taxon>
        <taxon>Ascomycota</taxon>
        <taxon>Pezizomycotina</taxon>
        <taxon>Dothideomycetes</taxon>
        <taxon>Pleosporomycetidae</taxon>
        <taxon>Pleosporales</taxon>
        <taxon>Pleosporineae</taxon>
        <taxon>Didymellaceae</taxon>
        <taxon>Didymella</taxon>
    </lineage>
</organism>
<name>A0A9W8ZHM7_9PLEO</name>
<keyword evidence="2" id="KW-1185">Reference proteome</keyword>
<dbReference type="OrthoDB" id="5428863at2759"/>
<proteinExistence type="predicted"/>